<comment type="subcellular location">
    <subcellularLocation>
        <location evidence="1">Host cell</location>
    </subcellularLocation>
</comment>
<dbReference type="EMBL" id="JAFCIX010000419">
    <property type="protein sequence ID" value="KAH6590777.1"/>
    <property type="molecule type" value="Genomic_DNA"/>
</dbReference>
<evidence type="ECO:0000256" key="10">
    <source>
        <dbReference type="SAM" id="MobiDB-lite"/>
    </source>
</evidence>
<evidence type="ECO:0000256" key="4">
    <source>
        <dbReference type="ARBA" id="ARBA00022679"/>
    </source>
</evidence>
<feature type="domain" description="Protein kinase" evidence="12">
    <location>
        <begin position="195"/>
        <end position="486"/>
    </location>
</feature>
<gene>
    <name evidence="13" type="ORF">BASA50_009155</name>
</gene>
<accession>A0ABQ8F256</accession>
<comment type="catalytic activity">
    <reaction evidence="8">
        <text>L-threonyl-[protein] + ATP = O-phospho-L-threonyl-[protein] + ADP + H(+)</text>
        <dbReference type="Rhea" id="RHEA:46608"/>
        <dbReference type="Rhea" id="RHEA-COMP:11060"/>
        <dbReference type="Rhea" id="RHEA-COMP:11605"/>
        <dbReference type="ChEBI" id="CHEBI:15378"/>
        <dbReference type="ChEBI" id="CHEBI:30013"/>
        <dbReference type="ChEBI" id="CHEBI:30616"/>
        <dbReference type="ChEBI" id="CHEBI:61977"/>
        <dbReference type="ChEBI" id="CHEBI:456216"/>
        <dbReference type="EC" id="2.7.11.1"/>
    </reaction>
</comment>
<dbReference type="Proteomes" id="UP001648503">
    <property type="component" value="Unassembled WGS sequence"/>
</dbReference>
<dbReference type="SUPFAM" id="SSF56112">
    <property type="entry name" value="Protein kinase-like (PK-like)"/>
    <property type="match status" value="1"/>
</dbReference>
<dbReference type="PANTHER" id="PTHR22984:SF25">
    <property type="entry name" value="PROTEIN KINASE DOMAIN-CONTAINING PROTEIN"/>
    <property type="match status" value="1"/>
</dbReference>
<evidence type="ECO:0000256" key="6">
    <source>
        <dbReference type="ARBA" id="ARBA00022777"/>
    </source>
</evidence>
<evidence type="ECO:0000256" key="1">
    <source>
        <dbReference type="ARBA" id="ARBA00004340"/>
    </source>
</evidence>
<evidence type="ECO:0000256" key="5">
    <source>
        <dbReference type="ARBA" id="ARBA00022741"/>
    </source>
</evidence>
<feature type="chain" id="PRO_5047440827" description="non-specific serine/threonine protein kinase" evidence="11">
    <location>
        <begin position="20"/>
        <end position="487"/>
    </location>
</feature>
<keyword evidence="5" id="KW-0547">Nucleotide-binding</keyword>
<feature type="region of interest" description="Disordered" evidence="10">
    <location>
        <begin position="58"/>
        <end position="82"/>
    </location>
</feature>
<keyword evidence="14" id="KW-1185">Reference proteome</keyword>
<protein>
    <recommendedName>
        <fullName evidence="2">non-specific serine/threonine protein kinase</fullName>
        <ecNumber evidence="2">2.7.11.1</ecNumber>
    </recommendedName>
</protein>
<feature type="compositionally biased region" description="Low complexity" evidence="10">
    <location>
        <begin position="126"/>
        <end position="146"/>
    </location>
</feature>
<comment type="caution">
    <text evidence="13">The sequence shown here is derived from an EMBL/GenBank/DDBJ whole genome shotgun (WGS) entry which is preliminary data.</text>
</comment>
<evidence type="ECO:0000256" key="3">
    <source>
        <dbReference type="ARBA" id="ARBA00022527"/>
    </source>
</evidence>
<feature type="region of interest" description="Disordered" evidence="10">
    <location>
        <begin position="109"/>
        <end position="150"/>
    </location>
</feature>
<keyword evidence="6" id="KW-0418">Kinase</keyword>
<dbReference type="InterPro" id="IPR051138">
    <property type="entry name" value="PIM_Ser/Thr_kinase"/>
</dbReference>
<dbReference type="EC" id="2.7.11.1" evidence="2"/>
<dbReference type="InterPro" id="IPR000719">
    <property type="entry name" value="Prot_kinase_dom"/>
</dbReference>
<dbReference type="Gene3D" id="3.30.200.20">
    <property type="entry name" value="Phosphorylase Kinase, domain 1"/>
    <property type="match status" value="1"/>
</dbReference>
<organism evidence="13 14">
    <name type="scientific">Batrachochytrium salamandrivorans</name>
    <dbReference type="NCBI Taxonomy" id="1357716"/>
    <lineage>
        <taxon>Eukaryota</taxon>
        <taxon>Fungi</taxon>
        <taxon>Fungi incertae sedis</taxon>
        <taxon>Chytridiomycota</taxon>
        <taxon>Chytridiomycota incertae sedis</taxon>
        <taxon>Chytridiomycetes</taxon>
        <taxon>Rhizophydiales</taxon>
        <taxon>Rhizophydiales incertae sedis</taxon>
        <taxon>Batrachochytrium</taxon>
    </lineage>
</organism>
<sequence>MISLYGLFILLLTAESIYAQGDTDDDDDDYFDHASDYNPKSKKSDRLLQKSRFMDRHWSLQESGIPNRSGASSYTGSKSKKTGRFLQRLGSMNKYKPFQENDLLDEINASSFMDSKSKNRRKGSVGKKSPSKPSSQQQSQPGSQSSTSHDSFQFYEMPLPDYVGKKEAESYYQSQNPDQYNAFVGEETKCFESEYSLKKKLGKEQYGAIYLAIRKSNGMKVTCKSILKKNVDEYAVESTPPPRCHISNPLSRSKEQSVAQCMSPRPPTLYVAHEAVIQMYLSRPGHENPYVLRVFDYFILKDKFMLIMEYLNRSWMTLLRYLNEKKRLGIDEVRIIIKEVINAVMNLKQHGVFHKNIHAGNVLYNLKTGSVKLTNFGATDVVSGWKERELLQSLDLPLPTPEYETGLSELKSMQSIGHFISELLTGIRVDKDGFNYGKLMRETILPDPDPSQFELKEKAIHLVNILVSLDPKQMPSLEAILGHSFFD</sequence>
<dbReference type="PANTHER" id="PTHR22984">
    <property type="entry name" value="SERINE/THREONINE-PROTEIN KINASE PIM"/>
    <property type="match status" value="1"/>
</dbReference>
<dbReference type="PROSITE" id="PS50011">
    <property type="entry name" value="PROTEIN_KINASE_DOM"/>
    <property type="match status" value="1"/>
</dbReference>
<evidence type="ECO:0000313" key="14">
    <source>
        <dbReference type="Proteomes" id="UP001648503"/>
    </source>
</evidence>
<dbReference type="SMART" id="SM00220">
    <property type="entry name" value="S_TKc"/>
    <property type="match status" value="1"/>
</dbReference>
<dbReference type="Pfam" id="PF00069">
    <property type="entry name" value="Pkinase"/>
    <property type="match status" value="1"/>
</dbReference>
<evidence type="ECO:0000256" key="2">
    <source>
        <dbReference type="ARBA" id="ARBA00012513"/>
    </source>
</evidence>
<evidence type="ECO:0000256" key="7">
    <source>
        <dbReference type="ARBA" id="ARBA00022840"/>
    </source>
</evidence>
<proteinExistence type="predicted"/>
<comment type="catalytic activity">
    <reaction evidence="9">
        <text>L-seryl-[protein] + ATP = O-phospho-L-seryl-[protein] + ADP + H(+)</text>
        <dbReference type="Rhea" id="RHEA:17989"/>
        <dbReference type="Rhea" id="RHEA-COMP:9863"/>
        <dbReference type="Rhea" id="RHEA-COMP:11604"/>
        <dbReference type="ChEBI" id="CHEBI:15378"/>
        <dbReference type="ChEBI" id="CHEBI:29999"/>
        <dbReference type="ChEBI" id="CHEBI:30616"/>
        <dbReference type="ChEBI" id="CHEBI:83421"/>
        <dbReference type="ChEBI" id="CHEBI:456216"/>
        <dbReference type="EC" id="2.7.11.1"/>
    </reaction>
</comment>
<feature type="signal peptide" evidence="11">
    <location>
        <begin position="1"/>
        <end position="19"/>
    </location>
</feature>
<keyword evidence="7" id="KW-0067">ATP-binding</keyword>
<evidence type="ECO:0000256" key="11">
    <source>
        <dbReference type="SAM" id="SignalP"/>
    </source>
</evidence>
<evidence type="ECO:0000259" key="12">
    <source>
        <dbReference type="PROSITE" id="PS50011"/>
    </source>
</evidence>
<dbReference type="InterPro" id="IPR011009">
    <property type="entry name" value="Kinase-like_dom_sf"/>
</dbReference>
<keyword evidence="3" id="KW-0723">Serine/threonine-protein kinase</keyword>
<evidence type="ECO:0000256" key="8">
    <source>
        <dbReference type="ARBA" id="ARBA00047899"/>
    </source>
</evidence>
<dbReference type="Gene3D" id="1.10.510.10">
    <property type="entry name" value="Transferase(Phosphotransferase) domain 1"/>
    <property type="match status" value="1"/>
</dbReference>
<keyword evidence="4" id="KW-0808">Transferase</keyword>
<evidence type="ECO:0000313" key="13">
    <source>
        <dbReference type="EMBL" id="KAH6590777.1"/>
    </source>
</evidence>
<reference evidence="13 14" key="1">
    <citation type="submission" date="2021-02" db="EMBL/GenBank/DDBJ databases">
        <title>Variation within the Batrachochytrium salamandrivorans European outbreak.</title>
        <authorList>
            <person name="Kelly M."/>
            <person name="Pasmans F."/>
            <person name="Shea T.P."/>
            <person name="Munoz J.F."/>
            <person name="Carranza S."/>
            <person name="Cuomo C.A."/>
            <person name="Martel A."/>
        </authorList>
    </citation>
    <scope>NUCLEOTIDE SEQUENCE [LARGE SCALE GENOMIC DNA]</scope>
    <source>
        <strain evidence="13 14">AMFP18/2</strain>
    </source>
</reference>
<evidence type="ECO:0000256" key="9">
    <source>
        <dbReference type="ARBA" id="ARBA00048679"/>
    </source>
</evidence>
<keyword evidence="11" id="KW-0732">Signal</keyword>
<name>A0ABQ8F256_9FUNG</name>